<dbReference type="OMA" id="WNEEESC"/>
<organism evidence="8 9">
    <name type="scientific">Patiria miniata</name>
    <name type="common">Bat star</name>
    <name type="synonym">Asterina miniata</name>
    <dbReference type="NCBI Taxonomy" id="46514"/>
    <lineage>
        <taxon>Eukaryota</taxon>
        <taxon>Metazoa</taxon>
        <taxon>Echinodermata</taxon>
        <taxon>Eleutherozoa</taxon>
        <taxon>Asterozoa</taxon>
        <taxon>Asteroidea</taxon>
        <taxon>Valvatacea</taxon>
        <taxon>Valvatida</taxon>
        <taxon>Asterinidae</taxon>
        <taxon>Patiria</taxon>
    </lineage>
</organism>
<evidence type="ECO:0000256" key="1">
    <source>
        <dbReference type="ARBA" id="ARBA00005696"/>
    </source>
</evidence>
<feature type="region of interest" description="Disordered" evidence="7">
    <location>
        <begin position="66"/>
        <end position="97"/>
    </location>
</feature>
<dbReference type="GO" id="GO:0005829">
    <property type="term" value="C:cytosol"/>
    <property type="evidence" value="ECO:0007669"/>
    <property type="project" value="TreeGrafter"/>
</dbReference>
<name>A0A914AZ89_PATMI</name>
<dbReference type="OrthoDB" id="4089664at2759"/>
<dbReference type="Gene3D" id="3.30.1460.50">
    <property type="match status" value="1"/>
</dbReference>
<keyword evidence="5" id="KW-0072">Autophagy</keyword>
<dbReference type="InterPro" id="IPR007135">
    <property type="entry name" value="Atg3/Atg10"/>
</dbReference>
<keyword evidence="4" id="KW-0833">Ubl conjugation pathway</keyword>
<protein>
    <recommendedName>
        <fullName evidence="2">Ubiquitin-like-conjugating enzyme ATG10</fullName>
    </recommendedName>
    <alternativeName>
        <fullName evidence="6">Autophagy-related protein 10</fullName>
    </alternativeName>
</protein>
<dbReference type="GeneID" id="119738260"/>
<evidence type="ECO:0000256" key="2">
    <source>
        <dbReference type="ARBA" id="ARBA00021099"/>
    </source>
</evidence>
<keyword evidence="9" id="KW-1185">Reference proteome</keyword>
<keyword evidence="3" id="KW-0808">Transferase</keyword>
<evidence type="ECO:0000256" key="4">
    <source>
        <dbReference type="ARBA" id="ARBA00022786"/>
    </source>
</evidence>
<dbReference type="PANTHER" id="PTHR14957:SF1">
    <property type="entry name" value="UBIQUITIN-LIKE-CONJUGATING ENZYME ATG10"/>
    <property type="match status" value="1"/>
</dbReference>
<proteinExistence type="inferred from homology"/>
<dbReference type="RefSeq" id="XP_038069017.1">
    <property type="nucleotide sequence ID" value="XM_038213089.1"/>
</dbReference>
<dbReference type="GO" id="GO:0061651">
    <property type="term" value="F:Atg12 conjugating enzyme activity"/>
    <property type="evidence" value="ECO:0007669"/>
    <property type="project" value="TreeGrafter"/>
</dbReference>
<dbReference type="GO" id="GO:0000422">
    <property type="term" value="P:autophagy of mitochondrion"/>
    <property type="evidence" value="ECO:0007669"/>
    <property type="project" value="TreeGrafter"/>
</dbReference>
<evidence type="ECO:0000256" key="7">
    <source>
        <dbReference type="SAM" id="MobiDB-lite"/>
    </source>
</evidence>
<dbReference type="PANTHER" id="PTHR14957">
    <property type="entry name" value="UBIQUITIN-LIKE-CONJUGATING ENZYME ATG10"/>
    <property type="match status" value="1"/>
</dbReference>
<reference evidence="8" key="1">
    <citation type="submission" date="2022-11" db="UniProtKB">
        <authorList>
            <consortium name="EnsemblMetazoa"/>
        </authorList>
    </citation>
    <scope>IDENTIFICATION</scope>
</reference>
<feature type="compositionally biased region" description="Acidic residues" evidence="7">
    <location>
        <begin position="84"/>
        <end position="97"/>
    </location>
</feature>
<dbReference type="GO" id="GO:0000045">
    <property type="term" value="P:autophagosome assembly"/>
    <property type="evidence" value="ECO:0007669"/>
    <property type="project" value="TreeGrafter"/>
</dbReference>
<dbReference type="Proteomes" id="UP000887568">
    <property type="component" value="Unplaced"/>
</dbReference>
<dbReference type="AlphaFoldDB" id="A0A914AZ89"/>
<dbReference type="Pfam" id="PF03987">
    <property type="entry name" value="Autophagy_act_C"/>
    <property type="match status" value="1"/>
</dbReference>
<evidence type="ECO:0000313" key="9">
    <source>
        <dbReference type="Proteomes" id="UP000887568"/>
    </source>
</evidence>
<evidence type="ECO:0000256" key="6">
    <source>
        <dbReference type="ARBA" id="ARBA00029833"/>
    </source>
</evidence>
<sequence>MAEGILSAEEFARNILEFFQVSDLLKDGWELRYEEKHAQQSCPYLVKRNVLRALHIADVGDAGRLDEHSRTEGAGMDATLRNMEEEEGEGGDGDEDVDVAMPDGRAVVAACRFDYHIVYNLSYSVPTLYFSACHQDGKILSLDEVWQSVPSHYQRRLQSERWTFITQQEHPILGRPFYCLHPCHTADLMTAVLKATSQTSTSHSNYLVTWLSSVGPVVGLALPLEYAKLCEKR</sequence>
<evidence type="ECO:0000256" key="3">
    <source>
        <dbReference type="ARBA" id="ARBA00022679"/>
    </source>
</evidence>
<dbReference type="EnsemblMetazoa" id="XM_038213089.1">
    <property type="protein sequence ID" value="XP_038069017.1"/>
    <property type="gene ID" value="LOC119738260"/>
</dbReference>
<comment type="similarity">
    <text evidence="1">Belongs to the ATG10 family.</text>
</comment>
<evidence type="ECO:0000256" key="5">
    <source>
        <dbReference type="ARBA" id="ARBA00023006"/>
    </source>
</evidence>
<accession>A0A914AZ89</accession>
<evidence type="ECO:0000313" key="8">
    <source>
        <dbReference type="EnsemblMetazoa" id="XP_038069017.1"/>
    </source>
</evidence>
<dbReference type="GO" id="GO:0032446">
    <property type="term" value="P:protein modification by small protein conjugation"/>
    <property type="evidence" value="ECO:0007669"/>
    <property type="project" value="TreeGrafter"/>
</dbReference>